<dbReference type="EMBL" id="JH668471">
    <property type="protein sequence ID" value="KAG6454625.1"/>
    <property type="molecule type" value="Genomic_DNA"/>
</dbReference>
<dbReference type="AlphaFoldDB" id="A0A922CPH5"/>
<dbReference type="SMART" id="SM00696">
    <property type="entry name" value="DM9"/>
    <property type="match status" value="2"/>
</dbReference>
<accession>A0A922CPH5</accession>
<evidence type="ECO:0000313" key="2">
    <source>
        <dbReference type="Proteomes" id="UP000791440"/>
    </source>
</evidence>
<sequence length="338" mass="38799">MGDIIEFTTLSTNKRLYYKILNNSMNFDIRTTGVAIIGLSRDLHEICDVTIIIGADSETIIGDNHGKIVQVNIQGIVNGEEYKKFWFMQDAEHVMYGRQGETNPILKLPFNECDLNYVTFYCHNQIEKVYWRIELPPLLKVPDNKPITKGKLRWELKDKQLPEDALIGGHEGEPLYIARALLHRSLVLGKYVPSENIAYFSWGGQILREKKFEVLCGYDCMWVPTQENQIPTLAVEAGYSDSDGEPLYIGRVRHRGHLIPGRLQPSQKACYVLYKFQQITAANYEILTLSQGLQSVNTFLIPSEDKTLAMHNFRDLRCNLWGPLYSNDNEYDIIIGYL</sequence>
<reference evidence="1" key="1">
    <citation type="journal article" date="2016" name="Insect Biochem. Mol. Biol.">
        <title>Multifaceted biological insights from a draft genome sequence of the tobacco hornworm moth, Manduca sexta.</title>
        <authorList>
            <person name="Kanost M.R."/>
            <person name="Arrese E.L."/>
            <person name="Cao X."/>
            <person name="Chen Y.R."/>
            <person name="Chellapilla S."/>
            <person name="Goldsmith M.R."/>
            <person name="Grosse-Wilde E."/>
            <person name="Heckel D.G."/>
            <person name="Herndon N."/>
            <person name="Jiang H."/>
            <person name="Papanicolaou A."/>
            <person name="Qu J."/>
            <person name="Soulages J.L."/>
            <person name="Vogel H."/>
            <person name="Walters J."/>
            <person name="Waterhouse R.M."/>
            <person name="Ahn S.J."/>
            <person name="Almeida F.C."/>
            <person name="An C."/>
            <person name="Aqrawi P."/>
            <person name="Bretschneider A."/>
            <person name="Bryant W.B."/>
            <person name="Bucks S."/>
            <person name="Chao H."/>
            <person name="Chevignon G."/>
            <person name="Christen J.M."/>
            <person name="Clarke D.F."/>
            <person name="Dittmer N.T."/>
            <person name="Ferguson L.C.F."/>
            <person name="Garavelou S."/>
            <person name="Gordon K.H.J."/>
            <person name="Gunaratna R.T."/>
            <person name="Han Y."/>
            <person name="Hauser F."/>
            <person name="He Y."/>
            <person name="Heidel-Fischer H."/>
            <person name="Hirsh A."/>
            <person name="Hu Y."/>
            <person name="Jiang H."/>
            <person name="Kalra D."/>
            <person name="Klinner C."/>
            <person name="Konig C."/>
            <person name="Kovar C."/>
            <person name="Kroll A.R."/>
            <person name="Kuwar S.S."/>
            <person name="Lee S.L."/>
            <person name="Lehman R."/>
            <person name="Li K."/>
            <person name="Li Z."/>
            <person name="Liang H."/>
            <person name="Lovelace S."/>
            <person name="Lu Z."/>
            <person name="Mansfield J.H."/>
            <person name="McCulloch K.J."/>
            <person name="Mathew T."/>
            <person name="Morton B."/>
            <person name="Muzny D.M."/>
            <person name="Neunemann D."/>
            <person name="Ongeri F."/>
            <person name="Pauchet Y."/>
            <person name="Pu L.L."/>
            <person name="Pyrousis I."/>
            <person name="Rao X.J."/>
            <person name="Redding A."/>
            <person name="Roesel C."/>
            <person name="Sanchez-Gracia A."/>
            <person name="Schaack S."/>
            <person name="Shukla A."/>
            <person name="Tetreau G."/>
            <person name="Wang Y."/>
            <person name="Xiong G.H."/>
            <person name="Traut W."/>
            <person name="Walsh T.K."/>
            <person name="Worley K.C."/>
            <person name="Wu D."/>
            <person name="Wu W."/>
            <person name="Wu Y.Q."/>
            <person name="Zhang X."/>
            <person name="Zou Z."/>
            <person name="Zucker H."/>
            <person name="Briscoe A.D."/>
            <person name="Burmester T."/>
            <person name="Clem R.J."/>
            <person name="Feyereisen R."/>
            <person name="Grimmelikhuijzen C.J.P."/>
            <person name="Hamodrakas S.J."/>
            <person name="Hansson B.S."/>
            <person name="Huguet E."/>
            <person name="Jermiin L.S."/>
            <person name="Lan Q."/>
            <person name="Lehman H.K."/>
            <person name="Lorenzen M."/>
            <person name="Merzendorfer H."/>
            <person name="Michalopoulos I."/>
            <person name="Morton D.B."/>
            <person name="Muthukrishnan S."/>
            <person name="Oakeshott J.G."/>
            <person name="Palmer W."/>
            <person name="Park Y."/>
            <person name="Passarelli A.L."/>
            <person name="Rozas J."/>
            <person name="Schwartz L.M."/>
            <person name="Smith W."/>
            <person name="Southgate A."/>
            <person name="Vilcinskas A."/>
            <person name="Vogt R."/>
            <person name="Wang P."/>
            <person name="Werren J."/>
            <person name="Yu X.Q."/>
            <person name="Zhou J.J."/>
            <person name="Brown S.J."/>
            <person name="Scherer S.E."/>
            <person name="Richards S."/>
            <person name="Blissard G.W."/>
        </authorList>
    </citation>
    <scope>NUCLEOTIDE SEQUENCE</scope>
</reference>
<evidence type="ECO:0000313" key="1">
    <source>
        <dbReference type="EMBL" id="KAG6454625.1"/>
    </source>
</evidence>
<organism evidence="1 2">
    <name type="scientific">Manduca sexta</name>
    <name type="common">Tobacco hawkmoth</name>
    <name type="synonym">Tobacco hornworm</name>
    <dbReference type="NCBI Taxonomy" id="7130"/>
    <lineage>
        <taxon>Eukaryota</taxon>
        <taxon>Metazoa</taxon>
        <taxon>Ecdysozoa</taxon>
        <taxon>Arthropoda</taxon>
        <taxon>Hexapoda</taxon>
        <taxon>Insecta</taxon>
        <taxon>Pterygota</taxon>
        <taxon>Neoptera</taxon>
        <taxon>Endopterygota</taxon>
        <taxon>Lepidoptera</taxon>
        <taxon>Glossata</taxon>
        <taxon>Ditrysia</taxon>
        <taxon>Bombycoidea</taxon>
        <taxon>Sphingidae</taxon>
        <taxon>Sphinginae</taxon>
        <taxon>Sphingini</taxon>
        <taxon>Manduca</taxon>
    </lineage>
</organism>
<dbReference type="InterPro" id="IPR006616">
    <property type="entry name" value="DM9_repeat"/>
</dbReference>
<keyword evidence="2" id="KW-1185">Reference proteome</keyword>
<protein>
    <submittedName>
        <fullName evidence="1">Uncharacterized protein</fullName>
    </submittedName>
</protein>
<proteinExistence type="predicted"/>
<comment type="caution">
    <text evidence="1">The sequence shown here is derived from an EMBL/GenBank/DDBJ whole genome shotgun (WGS) entry which is preliminary data.</text>
</comment>
<dbReference type="Pfam" id="PF11901">
    <property type="entry name" value="DM9"/>
    <property type="match status" value="1"/>
</dbReference>
<reference evidence="1" key="2">
    <citation type="submission" date="2020-12" db="EMBL/GenBank/DDBJ databases">
        <authorList>
            <person name="Kanost M."/>
        </authorList>
    </citation>
    <scope>NUCLEOTIDE SEQUENCE</scope>
</reference>
<dbReference type="Proteomes" id="UP000791440">
    <property type="component" value="Unassembled WGS sequence"/>
</dbReference>
<gene>
    <name evidence="1" type="ORF">O3G_MSEX008784</name>
</gene>
<dbReference type="PANTHER" id="PTHR31649:SF1">
    <property type="entry name" value="FARNESOIC ACID O-METHYL TRANSFERASE DOMAIN-CONTAINING PROTEIN"/>
    <property type="match status" value="1"/>
</dbReference>
<name>A0A922CPH5_MANSE</name>
<dbReference type="PANTHER" id="PTHR31649">
    <property type="entry name" value="AGAP009604-PA"/>
    <property type="match status" value="1"/>
</dbReference>